<feature type="region of interest" description="Disordered" evidence="16">
    <location>
        <begin position="338"/>
        <end position="359"/>
    </location>
</feature>
<comment type="similarity">
    <text evidence="3 15">Belongs to the SFH5 family.</text>
</comment>
<dbReference type="PANTHER" id="PTHR47669:SF1">
    <property type="entry name" value="PHOSPHATIDYLINOSITOL TRANSFER PROTEIN SFH5"/>
    <property type="match status" value="1"/>
</dbReference>
<dbReference type="GO" id="GO:0008526">
    <property type="term" value="F:phosphatidylinositol transfer activity"/>
    <property type="evidence" value="ECO:0007669"/>
    <property type="project" value="UniProtKB-UniRule"/>
</dbReference>
<evidence type="ECO:0000256" key="6">
    <source>
        <dbReference type="ARBA" id="ARBA00022617"/>
    </source>
</evidence>
<dbReference type="Pfam" id="PF00650">
    <property type="entry name" value="CRAL_TRIO"/>
    <property type="match status" value="1"/>
</dbReference>
<sequence length="359" mass="39166">MSEGQPTSTAPPAPAPAPAPAPEPEAAPTPTTSTTAPQKEPEAQAAPAPAPAEAEAEAEVKEEAPATQPQPQPPQETGTKTPLPDDPITPLQDLWRICDAHKHPEIWGVTLADPATHVPTQIVLQKFLNANDGDMIKSKTQLLETLNWRMETKPLELIKQTYSKEKFGGLGYVTVHAGDEKDEKAKEIFTWNVYGNVKSIDVTFGDLQEFINWRVALMEQALQELSIATATEPITSDPDADPYKIFQVHDYKGVSFLRQAPQVKAASTKTIRVFAAVYPELLKEKFFVNVPAVMGFMYGFMKLFVAARTIKKFHPMSNGANLAKEDFGGSKVQLHQTLPPEYGGKGADLKTQGTEPSLA</sequence>
<dbReference type="CDD" id="cd00170">
    <property type="entry name" value="SEC14"/>
    <property type="match status" value="1"/>
</dbReference>
<dbReference type="Gene3D" id="3.40.525.10">
    <property type="entry name" value="CRAL-TRIO lipid binding domain"/>
    <property type="match status" value="1"/>
</dbReference>
<proteinExistence type="inferred from homology"/>
<dbReference type="OrthoDB" id="75724at2759"/>
<dbReference type="GO" id="GO:0005829">
    <property type="term" value="C:cytosol"/>
    <property type="evidence" value="ECO:0007669"/>
    <property type="project" value="TreeGrafter"/>
</dbReference>
<evidence type="ECO:0000259" key="17">
    <source>
        <dbReference type="PROSITE" id="PS50191"/>
    </source>
</evidence>
<evidence type="ECO:0000256" key="5">
    <source>
        <dbReference type="ARBA" id="ARBA00022490"/>
    </source>
</evidence>
<accession>A0A553HUB6</accession>
<evidence type="ECO:0000256" key="7">
    <source>
        <dbReference type="ARBA" id="ARBA00022723"/>
    </source>
</evidence>
<dbReference type="GO" id="GO:0017157">
    <property type="term" value="P:regulation of exocytosis"/>
    <property type="evidence" value="ECO:0007669"/>
    <property type="project" value="TreeGrafter"/>
</dbReference>
<comment type="cofactor">
    <cofactor evidence="1">
        <name>heme b</name>
        <dbReference type="ChEBI" id="CHEBI:60344"/>
    </cofactor>
</comment>
<dbReference type="InterPro" id="IPR036865">
    <property type="entry name" value="CRAL-TRIO_dom_sf"/>
</dbReference>
<evidence type="ECO:0000256" key="2">
    <source>
        <dbReference type="ARBA" id="ARBA00004406"/>
    </source>
</evidence>
<dbReference type="GO" id="GO:0005886">
    <property type="term" value="C:plasma membrane"/>
    <property type="evidence" value="ECO:0007669"/>
    <property type="project" value="TreeGrafter"/>
</dbReference>
<evidence type="ECO:0000256" key="12">
    <source>
        <dbReference type="ARBA" id="ARBA00023136"/>
    </source>
</evidence>
<evidence type="ECO:0000256" key="8">
    <source>
        <dbReference type="ARBA" id="ARBA00022824"/>
    </source>
</evidence>
<dbReference type="GO" id="GO:0043001">
    <property type="term" value="P:Golgi to plasma membrane protein transport"/>
    <property type="evidence" value="ECO:0007669"/>
    <property type="project" value="TreeGrafter"/>
</dbReference>
<evidence type="ECO:0000256" key="14">
    <source>
        <dbReference type="ARBA" id="ARBA00024180"/>
    </source>
</evidence>
<evidence type="ECO:0000313" key="18">
    <source>
        <dbReference type="EMBL" id="TRX91517.1"/>
    </source>
</evidence>
<gene>
    <name evidence="18" type="ORF">FHL15_007522</name>
</gene>
<dbReference type="PROSITE" id="PS50191">
    <property type="entry name" value="CRAL_TRIO"/>
    <property type="match status" value="1"/>
</dbReference>
<evidence type="ECO:0000256" key="3">
    <source>
        <dbReference type="ARBA" id="ARBA00006667"/>
    </source>
</evidence>
<keyword evidence="5 15" id="KW-0963">Cytoplasm</keyword>
<dbReference type="GO" id="GO:0046872">
    <property type="term" value="F:metal ion binding"/>
    <property type="evidence" value="ECO:0007669"/>
    <property type="project" value="UniProtKB-KW"/>
</dbReference>
<reference evidence="19" key="1">
    <citation type="submission" date="2019-06" db="EMBL/GenBank/DDBJ databases">
        <title>Draft genome sequence of the griseofulvin-producing fungus Xylaria cubensis strain G536.</title>
        <authorList>
            <person name="Mead M.E."/>
            <person name="Raja H.A."/>
            <person name="Steenwyk J.L."/>
            <person name="Knowles S.L."/>
            <person name="Oberlies N.H."/>
            <person name="Rokas A."/>
        </authorList>
    </citation>
    <scope>NUCLEOTIDE SEQUENCE [LARGE SCALE GENOMIC DNA]</scope>
    <source>
        <strain evidence="19">G536</strain>
    </source>
</reference>
<evidence type="ECO:0000256" key="13">
    <source>
        <dbReference type="ARBA" id="ARBA00024146"/>
    </source>
</evidence>
<comment type="catalytic activity">
    <reaction evidence="13">
        <text>a 1,2-diacyl-sn-glycero-3-phospho-(1D-myo-inositol)(in) = a 1,2-diacyl-sn-glycero-3-phospho-(1D-myo-inositol)(out)</text>
        <dbReference type="Rhea" id="RHEA:38691"/>
        <dbReference type="ChEBI" id="CHEBI:57880"/>
    </reaction>
    <physiologicalReaction direction="left-to-right" evidence="13">
        <dbReference type="Rhea" id="RHEA:38692"/>
    </physiologicalReaction>
</comment>
<dbReference type="InterPro" id="IPR001251">
    <property type="entry name" value="CRAL-TRIO_dom"/>
</dbReference>
<keyword evidence="11 15" id="KW-0445">Lipid transport</keyword>
<evidence type="ECO:0000256" key="15">
    <source>
        <dbReference type="RuleBase" id="RU367059"/>
    </source>
</evidence>
<dbReference type="Proteomes" id="UP000319160">
    <property type="component" value="Unassembled WGS sequence"/>
</dbReference>
<dbReference type="SUPFAM" id="SSF46938">
    <property type="entry name" value="CRAL/TRIO N-terminal domain"/>
    <property type="match status" value="1"/>
</dbReference>
<keyword evidence="6" id="KW-0349">Heme</keyword>
<comment type="subcellular location">
    <subcellularLocation>
        <location evidence="15">Cytoplasm</location>
    </subcellularLocation>
    <subcellularLocation>
        <location evidence="2 15">Endoplasmic reticulum membrane</location>
        <topology evidence="2 15">Peripheral membrane protein</topology>
    </subcellularLocation>
    <subcellularLocation>
        <location evidence="15">Microsome membrane</location>
        <topology evidence="15">Peripheral membrane protein</topology>
    </subcellularLocation>
</comment>
<dbReference type="InterPro" id="IPR036273">
    <property type="entry name" value="CRAL/TRIO_N_dom_sf"/>
</dbReference>
<dbReference type="EMBL" id="VFLP01000044">
    <property type="protein sequence ID" value="TRX91517.1"/>
    <property type="molecule type" value="Genomic_DNA"/>
</dbReference>
<keyword evidence="19" id="KW-1185">Reference proteome</keyword>
<name>A0A553HUB6_9PEZI</name>
<keyword evidence="10" id="KW-0408">Iron</keyword>
<dbReference type="SUPFAM" id="SSF52087">
    <property type="entry name" value="CRAL/TRIO domain"/>
    <property type="match status" value="1"/>
</dbReference>
<dbReference type="AlphaFoldDB" id="A0A553HUB6"/>
<evidence type="ECO:0000256" key="1">
    <source>
        <dbReference type="ARBA" id="ARBA00001970"/>
    </source>
</evidence>
<keyword evidence="7" id="KW-0479">Metal-binding</keyword>
<protein>
    <recommendedName>
        <fullName evidence="15">Phosphatidylinositol transfer protein SFH5</fullName>
        <shortName evidence="15">PITP SFH5</shortName>
    </recommendedName>
</protein>
<evidence type="ECO:0000256" key="9">
    <source>
        <dbReference type="ARBA" id="ARBA00022848"/>
    </source>
</evidence>
<evidence type="ECO:0000313" key="19">
    <source>
        <dbReference type="Proteomes" id="UP000319160"/>
    </source>
</evidence>
<keyword evidence="12 15" id="KW-0472">Membrane</keyword>
<comment type="function">
    <text evidence="14">Non-classical phosphatidylinositol (PtdIns) transfer protein (PITP), which exhibits PtdIns-binding/transfer activity in the absence of detectable PtdCho-binding/transfer activity. Regulates PtdIns(4,5)P2 homeostasis at the plasma membrane. Heme-binding protein that may play a role in organic oxidant-induced stress responses.</text>
</comment>
<keyword evidence="9 15" id="KW-0492">Microsome</keyword>
<dbReference type="GO" id="GO:0032541">
    <property type="term" value="C:cortical endoplasmic reticulum"/>
    <property type="evidence" value="ECO:0007669"/>
    <property type="project" value="TreeGrafter"/>
</dbReference>
<feature type="region of interest" description="Disordered" evidence="16">
    <location>
        <begin position="1"/>
        <end position="90"/>
    </location>
</feature>
<dbReference type="PANTHER" id="PTHR47669">
    <property type="entry name" value="PHOSPHATIDYLINOSITOL TRANSFER PROTEIN SFH5"/>
    <property type="match status" value="1"/>
</dbReference>
<keyword evidence="4 15" id="KW-0813">Transport</keyword>
<comment type="caution">
    <text evidence="18">The sequence shown here is derived from an EMBL/GenBank/DDBJ whole genome shotgun (WGS) entry which is preliminary data.</text>
</comment>
<feature type="compositionally biased region" description="Pro residues" evidence="16">
    <location>
        <begin position="9"/>
        <end position="27"/>
    </location>
</feature>
<dbReference type="InterPro" id="IPR042938">
    <property type="entry name" value="Sfh5"/>
</dbReference>
<dbReference type="GO" id="GO:0005789">
    <property type="term" value="C:endoplasmic reticulum membrane"/>
    <property type="evidence" value="ECO:0007669"/>
    <property type="project" value="UniProtKB-SubCell"/>
</dbReference>
<organism evidence="18 19">
    <name type="scientific">Xylaria flabelliformis</name>
    <dbReference type="NCBI Taxonomy" id="2512241"/>
    <lineage>
        <taxon>Eukaryota</taxon>
        <taxon>Fungi</taxon>
        <taxon>Dikarya</taxon>
        <taxon>Ascomycota</taxon>
        <taxon>Pezizomycotina</taxon>
        <taxon>Sordariomycetes</taxon>
        <taxon>Xylariomycetidae</taxon>
        <taxon>Xylariales</taxon>
        <taxon>Xylariaceae</taxon>
        <taxon>Xylaria</taxon>
    </lineage>
</organism>
<feature type="compositionally biased region" description="Low complexity" evidence="16">
    <location>
        <begin position="28"/>
        <end position="53"/>
    </location>
</feature>
<evidence type="ECO:0000256" key="4">
    <source>
        <dbReference type="ARBA" id="ARBA00022448"/>
    </source>
</evidence>
<keyword evidence="8 15" id="KW-0256">Endoplasmic reticulum</keyword>
<feature type="domain" description="CRAL-TRIO" evidence="17">
    <location>
        <begin position="154"/>
        <end position="350"/>
    </location>
</feature>
<dbReference type="STRING" id="2512241.A0A553HUB6"/>
<evidence type="ECO:0000256" key="10">
    <source>
        <dbReference type="ARBA" id="ARBA00023004"/>
    </source>
</evidence>
<evidence type="ECO:0000256" key="11">
    <source>
        <dbReference type="ARBA" id="ARBA00023055"/>
    </source>
</evidence>
<evidence type="ECO:0000256" key="16">
    <source>
        <dbReference type="SAM" id="MobiDB-lite"/>
    </source>
</evidence>